<organism evidence="3 4">
    <name type="scientific">Nocardia jiangxiensis</name>
    <dbReference type="NCBI Taxonomy" id="282685"/>
    <lineage>
        <taxon>Bacteria</taxon>
        <taxon>Bacillati</taxon>
        <taxon>Actinomycetota</taxon>
        <taxon>Actinomycetes</taxon>
        <taxon>Mycobacteriales</taxon>
        <taxon>Nocardiaceae</taxon>
        <taxon>Nocardia</taxon>
    </lineage>
</organism>
<dbReference type="EMBL" id="JBIAQY010000023">
    <property type="protein sequence ID" value="MFF3574065.1"/>
    <property type="molecule type" value="Genomic_DNA"/>
</dbReference>
<keyword evidence="4" id="KW-1185">Reference proteome</keyword>
<feature type="compositionally biased region" description="Basic residues" evidence="1">
    <location>
        <begin position="35"/>
        <end position="46"/>
    </location>
</feature>
<evidence type="ECO:0000313" key="3">
    <source>
        <dbReference type="EMBL" id="MFF3574065.1"/>
    </source>
</evidence>
<dbReference type="RefSeq" id="WP_387406698.1">
    <property type="nucleotide sequence ID" value="NZ_JBIAQY010000023.1"/>
</dbReference>
<feature type="domain" description="Acetyl-coenzyme A synthetase N-terminal" evidence="2">
    <location>
        <begin position="2"/>
        <end position="32"/>
    </location>
</feature>
<dbReference type="Proteomes" id="UP001601992">
    <property type="component" value="Unassembled WGS sequence"/>
</dbReference>
<evidence type="ECO:0000313" key="4">
    <source>
        <dbReference type="Proteomes" id="UP001601992"/>
    </source>
</evidence>
<gene>
    <name evidence="3" type="ORF">ACFYXQ_40600</name>
</gene>
<sequence>MHWHKRFSRVPNWDDTRVGRWFGDGELNVADNYRPQRHGRARRQGRHPLEGEPGDRRAISPTPSCRLCLLVPPTSTGSPATATSPIAPCPQTGADLRQMRMNTYDAEFGAHTPS</sequence>
<reference evidence="3 4" key="1">
    <citation type="submission" date="2024-10" db="EMBL/GenBank/DDBJ databases">
        <title>The Natural Products Discovery Center: Release of the First 8490 Sequenced Strains for Exploring Actinobacteria Biosynthetic Diversity.</title>
        <authorList>
            <person name="Kalkreuter E."/>
            <person name="Kautsar S.A."/>
            <person name="Yang D."/>
            <person name="Bader C.D."/>
            <person name="Teijaro C.N."/>
            <person name="Fluegel L."/>
            <person name="Davis C.M."/>
            <person name="Simpson J.R."/>
            <person name="Lauterbach L."/>
            <person name="Steele A.D."/>
            <person name="Gui C."/>
            <person name="Meng S."/>
            <person name="Li G."/>
            <person name="Viehrig K."/>
            <person name="Ye F."/>
            <person name="Su P."/>
            <person name="Kiefer A.F."/>
            <person name="Nichols A."/>
            <person name="Cepeda A.J."/>
            <person name="Yan W."/>
            <person name="Fan B."/>
            <person name="Jiang Y."/>
            <person name="Adhikari A."/>
            <person name="Zheng C.-J."/>
            <person name="Schuster L."/>
            <person name="Cowan T.M."/>
            <person name="Smanski M.J."/>
            <person name="Chevrette M.G."/>
            <person name="De Carvalho L.P.S."/>
            <person name="Shen B."/>
        </authorList>
    </citation>
    <scope>NUCLEOTIDE SEQUENCE [LARGE SCALE GENOMIC DNA]</scope>
    <source>
        <strain evidence="3 4">NPDC002593</strain>
    </source>
</reference>
<evidence type="ECO:0000256" key="1">
    <source>
        <dbReference type="SAM" id="MobiDB-lite"/>
    </source>
</evidence>
<feature type="region of interest" description="Disordered" evidence="1">
    <location>
        <begin position="27"/>
        <end position="62"/>
    </location>
</feature>
<feature type="compositionally biased region" description="Basic and acidic residues" evidence="1">
    <location>
        <begin position="47"/>
        <end position="58"/>
    </location>
</feature>
<dbReference type="InterPro" id="IPR032387">
    <property type="entry name" value="ACAS_N"/>
</dbReference>
<dbReference type="Pfam" id="PF16177">
    <property type="entry name" value="ACAS_N"/>
    <property type="match status" value="1"/>
</dbReference>
<comment type="caution">
    <text evidence="3">The sequence shown here is derived from an EMBL/GenBank/DDBJ whole genome shotgun (WGS) entry which is preliminary data.</text>
</comment>
<name>A0ABW6SCP3_9NOCA</name>
<accession>A0ABW6SCP3</accession>
<proteinExistence type="predicted"/>
<protein>
    <submittedName>
        <fullName evidence="3">Acetyl-coenzyme A synthetase N-terminal domain-containing protein</fullName>
    </submittedName>
</protein>
<evidence type="ECO:0000259" key="2">
    <source>
        <dbReference type="Pfam" id="PF16177"/>
    </source>
</evidence>